<feature type="region of interest" description="Disordered" evidence="1">
    <location>
        <begin position="82"/>
        <end position="116"/>
    </location>
</feature>
<accession>A0A6H1U073</accession>
<dbReference type="SUPFAM" id="SSF52540">
    <property type="entry name" value="P-loop containing nucleoside triphosphate hydrolases"/>
    <property type="match status" value="1"/>
</dbReference>
<dbReference type="EMBL" id="CP051167">
    <property type="protein sequence ID" value="QIZ72262.1"/>
    <property type="molecule type" value="Genomic_DNA"/>
</dbReference>
<name>A0A6H1U073_9CYAN</name>
<evidence type="ECO:0000256" key="1">
    <source>
        <dbReference type="SAM" id="MobiDB-lite"/>
    </source>
</evidence>
<dbReference type="Gene3D" id="3.40.50.300">
    <property type="entry name" value="P-loop containing nucleotide triphosphate hydrolases"/>
    <property type="match status" value="1"/>
</dbReference>
<dbReference type="Pfam" id="PF14516">
    <property type="entry name" value="AAA_35"/>
    <property type="match status" value="1"/>
</dbReference>
<organism evidence="2 3">
    <name type="scientific">Oxynema aestuarii AP17</name>
    <dbReference type="NCBI Taxonomy" id="2064643"/>
    <lineage>
        <taxon>Bacteria</taxon>
        <taxon>Bacillati</taxon>
        <taxon>Cyanobacteriota</taxon>
        <taxon>Cyanophyceae</taxon>
        <taxon>Oscillatoriophycideae</taxon>
        <taxon>Oscillatoriales</taxon>
        <taxon>Oscillatoriaceae</taxon>
        <taxon>Oxynema</taxon>
        <taxon>Oxynema aestuarii</taxon>
    </lineage>
</organism>
<protein>
    <submittedName>
        <fullName evidence="2">AAA family ATPase</fullName>
    </submittedName>
</protein>
<reference evidence="2 3" key="1">
    <citation type="submission" date="2020-04" db="EMBL/GenBank/DDBJ databases">
        <authorList>
            <person name="Basu S."/>
            <person name="Maruthanayagam V."/>
            <person name="Chakraborty S."/>
            <person name="Pramanik A."/>
            <person name="Mukherjee J."/>
            <person name="Brink B."/>
        </authorList>
    </citation>
    <scope>NUCLEOTIDE SEQUENCE [LARGE SCALE GENOMIC DNA]</scope>
    <source>
        <strain evidence="2 3">AP17</strain>
    </source>
</reference>
<proteinExistence type="predicted"/>
<dbReference type="AlphaFoldDB" id="A0A6H1U073"/>
<dbReference type="InterPro" id="IPR027417">
    <property type="entry name" value="P-loop_NTPase"/>
</dbReference>
<evidence type="ECO:0000313" key="2">
    <source>
        <dbReference type="EMBL" id="QIZ72262.1"/>
    </source>
</evidence>
<sequence length="456" mass="51877">MTAGKRQRGKVLTVSGRNKLNEAIEAWQDEYNQKATNDDIAAQVPGGISTDTVSKIRQGRPTDLSKIRDLFAGFDLDLKKEDYSSPDISSSSDTDTSESSEWSVLEPPQGQVGLNSPLYIERPPIEQRCYETIMQPGALIRIKAPKQMGKTSLMARIVDRAKQQGCQIATVDFQIIDKNVLTNLDRFFKWFCTYVVLELDQEDDEIENTWKPSLGSKMNCFRYFEQHILKKSPTPIVLALDEVDRIFEYQDIAEDFLGLLRAWHEKGKNSPTWQKLRLILTHSTEVYIPININQSPFNVGLPVELSEFNREQVQELAELHQLKLSDIEKLMNMVGGHPYLVRVALYHLAEKNKNTEKNADNNADKNENPSDLVLLLTDAPTEAGVYSDHLRRHLSKLEAKPDLAAAMKQVVESESSISLKPTLAYQLNSMGLTKQQEGDKVEVRYQLYRKYFGTHL</sequence>
<feature type="compositionally biased region" description="Low complexity" evidence="1">
    <location>
        <begin position="85"/>
        <end position="103"/>
    </location>
</feature>
<dbReference type="KEGG" id="oxy:HCG48_18170"/>
<dbReference type="RefSeq" id="WP_168570411.1">
    <property type="nucleotide sequence ID" value="NZ_CP051167.1"/>
</dbReference>
<dbReference type="Proteomes" id="UP000500857">
    <property type="component" value="Chromosome"/>
</dbReference>
<keyword evidence="3" id="KW-1185">Reference proteome</keyword>
<evidence type="ECO:0000313" key="3">
    <source>
        <dbReference type="Proteomes" id="UP000500857"/>
    </source>
</evidence>
<gene>
    <name evidence="2" type="ORF">HCG48_18170</name>
</gene>